<evidence type="ECO:0000313" key="8">
    <source>
        <dbReference type="EMBL" id="CAG9561786.1"/>
    </source>
</evidence>
<evidence type="ECO:0000256" key="5">
    <source>
        <dbReference type="PROSITE-ProRule" id="PRU00309"/>
    </source>
</evidence>
<keyword evidence="2 5" id="KW-0863">Zinc-finger</keyword>
<evidence type="ECO:0000256" key="6">
    <source>
        <dbReference type="SAM" id="MobiDB-lite"/>
    </source>
</evidence>
<feature type="domain" description="THAP-type" evidence="7">
    <location>
        <begin position="1"/>
        <end position="84"/>
    </location>
</feature>
<dbReference type="Pfam" id="PF05485">
    <property type="entry name" value="THAP"/>
    <property type="match status" value="1"/>
</dbReference>
<gene>
    <name evidence="8" type="ORF">DCHRY22_LOCUS3234</name>
</gene>
<dbReference type="OrthoDB" id="7683421at2759"/>
<proteinExistence type="predicted"/>
<dbReference type="AlphaFoldDB" id="A0A8J2VRF2"/>
<evidence type="ECO:0000256" key="3">
    <source>
        <dbReference type="ARBA" id="ARBA00022833"/>
    </source>
</evidence>
<evidence type="ECO:0000256" key="4">
    <source>
        <dbReference type="ARBA" id="ARBA00023125"/>
    </source>
</evidence>
<evidence type="ECO:0000313" key="9">
    <source>
        <dbReference type="Proteomes" id="UP000789524"/>
    </source>
</evidence>
<feature type="compositionally biased region" description="Basic and acidic residues" evidence="6">
    <location>
        <begin position="389"/>
        <end position="410"/>
    </location>
</feature>
<dbReference type="SMART" id="SM00980">
    <property type="entry name" value="THAP"/>
    <property type="match status" value="1"/>
</dbReference>
<keyword evidence="1" id="KW-0479">Metal-binding</keyword>
<name>A0A8J2VRF2_9NEOP</name>
<comment type="caution">
    <text evidence="8">The sequence shown here is derived from an EMBL/GenBank/DDBJ whole genome shotgun (WGS) entry which is preliminary data.</text>
</comment>
<evidence type="ECO:0000259" key="7">
    <source>
        <dbReference type="PROSITE" id="PS50950"/>
    </source>
</evidence>
<accession>A0A8J2VRF2</accession>
<feature type="region of interest" description="Disordered" evidence="6">
    <location>
        <begin position="389"/>
        <end position="422"/>
    </location>
</feature>
<dbReference type="GO" id="GO:0008270">
    <property type="term" value="F:zinc ion binding"/>
    <property type="evidence" value="ECO:0007669"/>
    <property type="project" value="UniProtKB-KW"/>
</dbReference>
<dbReference type="GO" id="GO:0003677">
    <property type="term" value="F:DNA binding"/>
    <property type="evidence" value="ECO:0007669"/>
    <property type="project" value="UniProtKB-UniRule"/>
</dbReference>
<keyword evidence="3" id="KW-0862">Zinc</keyword>
<dbReference type="EMBL" id="CAKASE010000047">
    <property type="protein sequence ID" value="CAG9561786.1"/>
    <property type="molecule type" value="Genomic_DNA"/>
</dbReference>
<dbReference type="InterPro" id="IPR006612">
    <property type="entry name" value="THAP_Znf"/>
</dbReference>
<dbReference type="SUPFAM" id="SSF57716">
    <property type="entry name" value="Glucocorticoid receptor-like (DNA-binding domain)"/>
    <property type="match status" value="1"/>
</dbReference>
<protein>
    <submittedName>
        <fullName evidence="8">(African queen) hypothetical protein</fullName>
    </submittedName>
</protein>
<organism evidence="8 9">
    <name type="scientific">Danaus chrysippus</name>
    <name type="common">African queen</name>
    <dbReference type="NCBI Taxonomy" id="151541"/>
    <lineage>
        <taxon>Eukaryota</taxon>
        <taxon>Metazoa</taxon>
        <taxon>Ecdysozoa</taxon>
        <taxon>Arthropoda</taxon>
        <taxon>Hexapoda</taxon>
        <taxon>Insecta</taxon>
        <taxon>Pterygota</taxon>
        <taxon>Neoptera</taxon>
        <taxon>Endopterygota</taxon>
        <taxon>Lepidoptera</taxon>
        <taxon>Glossata</taxon>
        <taxon>Ditrysia</taxon>
        <taxon>Papilionoidea</taxon>
        <taxon>Nymphalidae</taxon>
        <taxon>Danainae</taxon>
        <taxon>Danaini</taxon>
        <taxon>Danaina</taxon>
        <taxon>Danaus</taxon>
        <taxon>Anosia</taxon>
    </lineage>
</organism>
<sequence length="529" mass="61128">MGGCRCTYRNCTVKTDGKTHMFHYPVFEKVRCHQWLVNAHKLEFLNLKVSQLKNRVVCQHHFREENFMNYKKDKLTFDAIPTEDGPFCDPTKFSNNSNEHKTFSNLILLEDIENDYQIVNKKANFSLKYGDFLTNGELMDSTVRNNSDNVENLNSSYNNSYIKLNPINLQPKLLNLPPSDFMNKDPIIVQQPPEPNVIKYDHTISNTLHEMDINKNNVTIINSQETHQNINSKKSEPNTPKTYLQQNENVKKEPKIKILSQKKIQWPLPITGKFEKVTPGTTLYIPERAYGVKQPNTSNSATEASLNKCDDVKVLEVLDIEIQPKQDSVENEDANLITIPKANVKQPSPRLLPNKSKLTPERTAAIERKRKFNMKLKDVIESCLNKLDDPIKTTEPDKSKSERSVLKDSDVELNPPKDQPLPNIHEYTMAFLEKRMSKLEQTLLSRIDNNSQKIMELKQSLGNKPTKMTKLVNAQTSTSEECYKKFLYKEISTYLSENAKNLLYEELFINKFSLNDTTGTYNRKRRKCV</sequence>
<reference evidence="8" key="1">
    <citation type="submission" date="2021-09" db="EMBL/GenBank/DDBJ databases">
        <authorList>
            <person name="Martin H S."/>
        </authorList>
    </citation>
    <scope>NUCLEOTIDE SEQUENCE</scope>
</reference>
<keyword evidence="9" id="KW-1185">Reference proteome</keyword>
<dbReference type="PROSITE" id="PS50950">
    <property type="entry name" value="ZF_THAP"/>
    <property type="match status" value="1"/>
</dbReference>
<dbReference type="Proteomes" id="UP000789524">
    <property type="component" value="Unassembled WGS sequence"/>
</dbReference>
<keyword evidence="4 5" id="KW-0238">DNA-binding</keyword>
<evidence type="ECO:0000256" key="2">
    <source>
        <dbReference type="ARBA" id="ARBA00022771"/>
    </source>
</evidence>
<evidence type="ECO:0000256" key="1">
    <source>
        <dbReference type="ARBA" id="ARBA00022723"/>
    </source>
</evidence>